<dbReference type="Proteomes" id="UP000199656">
    <property type="component" value="Unassembled WGS sequence"/>
</dbReference>
<evidence type="ECO:0000256" key="1">
    <source>
        <dbReference type="SAM" id="Phobius"/>
    </source>
</evidence>
<organism evidence="2 3">
    <name type="scientific">Chitinophaga terrae</name>
    <name type="common">ex Kim and Jung 2007</name>
    <dbReference type="NCBI Taxonomy" id="408074"/>
    <lineage>
        <taxon>Bacteria</taxon>
        <taxon>Pseudomonadati</taxon>
        <taxon>Bacteroidota</taxon>
        <taxon>Chitinophagia</taxon>
        <taxon>Chitinophagales</taxon>
        <taxon>Chitinophagaceae</taxon>
        <taxon>Chitinophaga</taxon>
    </lineage>
</organism>
<evidence type="ECO:0000313" key="3">
    <source>
        <dbReference type="Proteomes" id="UP000199656"/>
    </source>
</evidence>
<proteinExistence type="predicted"/>
<dbReference type="AlphaFoldDB" id="A0A1H4A8L4"/>
<name>A0A1H4A8L4_9BACT</name>
<protein>
    <submittedName>
        <fullName evidence="2">Uncharacterized protein</fullName>
    </submittedName>
</protein>
<dbReference type="OrthoDB" id="1426471at2"/>
<evidence type="ECO:0000313" key="2">
    <source>
        <dbReference type="EMBL" id="SEA32257.1"/>
    </source>
</evidence>
<gene>
    <name evidence="2" type="ORF">SAMN05660909_01536</name>
</gene>
<dbReference type="RefSeq" id="WP_089760272.1">
    <property type="nucleotide sequence ID" value="NZ_BKAT01000014.1"/>
</dbReference>
<sequence>MKYLRCQHCGHPNPLTSEYLTFCDTCSKKLTPTFGDWKILHPTGSFAEYTSEVGVVIKAEKPSRLKTALRNAMLPANKSKLVLFLSLLLVLIAVTGSLFGKKAVISFLYQKVPSTYLYSPWATATIGRQALEISTPVKLWIHDQPLDEETAKTVEYAKSYSNEEESGIRITVNMYSYLPSVTNTLEQAITASHLGMQMKGAATDINCKPVPVLISGVQGVLEEGNYLYKGALRLAFCNLIMIKGNNRWQILLQYRDDDPIGRQVAQRVLKSVKIK</sequence>
<keyword evidence="1" id="KW-0812">Transmembrane</keyword>
<reference evidence="3" key="1">
    <citation type="submission" date="2016-10" db="EMBL/GenBank/DDBJ databases">
        <authorList>
            <person name="Varghese N."/>
            <person name="Submissions S."/>
        </authorList>
    </citation>
    <scope>NUCLEOTIDE SEQUENCE [LARGE SCALE GENOMIC DNA]</scope>
    <source>
        <strain evidence="3">DSM 23920</strain>
    </source>
</reference>
<dbReference type="STRING" id="408074.SAMN05660909_01536"/>
<dbReference type="EMBL" id="FNRL01000005">
    <property type="protein sequence ID" value="SEA32257.1"/>
    <property type="molecule type" value="Genomic_DNA"/>
</dbReference>
<feature type="transmembrane region" description="Helical" evidence="1">
    <location>
        <begin position="81"/>
        <end position="100"/>
    </location>
</feature>
<keyword evidence="3" id="KW-1185">Reference proteome</keyword>
<keyword evidence="1" id="KW-0472">Membrane</keyword>
<accession>A0A1H4A8L4</accession>
<keyword evidence="1" id="KW-1133">Transmembrane helix</keyword>